<reference evidence="3" key="1">
    <citation type="journal article" date="2020" name="ISME J.">
        <title>Gammaproteobacteria mediating utilization of methyl-, sulfur- and petroleum organic compounds in deep ocean hydrothermal plumes.</title>
        <authorList>
            <person name="Zhou Z."/>
            <person name="Liu Y."/>
            <person name="Pan J."/>
            <person name="Cron B.R."/>
            <person name="Toner B.M."/>
            <person name="Anantharaman K."/>
            <person name="Breier J.A."/>
            <person name="Dick G.J."/>
            <person name="Li M."/>
        </authorList>
    </citation>
    <scope>NUCLEOTIDE SEQUENCE</scope>
    <source>
        <strain evidence="3">SZUA-1501</strain>
    </source>
</reference>
<dbReference type="EMBL" id="DQVE01000022">
    <property type="protein sequence ID" value="HIP98188.1"/>
    <property type="molecule type" value="Genomic_DNA"/>
</dbReference>
<dbReference type="SUPFAM" id="SSF51556">
    <property type="entry name" value="Metallo-dependent hydrolases"/>
    <property type="match status" value="1"/>
</dbReference>
<feature type="domain" description="Amidohydrolase-related" evidence="2">
    <location>
        <begin position="4"/>
        <end position="171"/>
    </location>
</feature>
<organism evidence="3 4">
    <name type="scientific">Aquifex aeolicus</name>
    <dbReference type="NCBI Taxonomy" id="63363"/>
    <lineage>
        <taxon>Bacteria</taxon>
        <taxon>Pseudomonadati</taxon>
        <taxon>Aquificota</taxon>
        <taxon>Aquificia</taxon>
        <taxon>Aquificales</taxon>
        <taxon>Aquificaceae</taxon>
        <taxon>Aquifex</taxon>
    </lineage>
</organism>
<evidence type="ECO:0000313" key="4">
    <source>
        <dbReference type="Proteomes" id="UP000606463"/>
    </source>
</evidence>
<dbReference type="InterPro" id="IPR032466">
    <property type="entry name" value="Metal_Hydrolase"/>
</dbReference>
<dbReference type="Pfam" id="PF01979">
    <property type="entry name" value="Amidohydro_1"/>
    <property type="match status" value="1"/>
</dbReference>
<dbReference type="Gene3D" id="2.30.40.10">
    <property type="entry name" value="Urease, subunit C, domain 1"/>
    <property type="match status" value="1"/>
</dbReference>
<dbReference type="Gene3D" id="3.20.20.140">
    <property type="entry name" value="Metal-dependent hydrolases"/>
    <property type="match status" value="1"/>
</dbReference>
<dbReference type="InterPro" id="IPR006680">
    <property type="entry name" value="Amidohydro-rel"/>
</dbReference>
<comment type="caution">
    <text evidence="3">The sequence shown here is derived from an EMBL/GenBank/DDBJ whole genome shotgun (WGS) entry which is preliminary data.</text>
</comment>
<evidence type="ECO:0000313" key="3">
    <source>
        <dbReference type="EMBL" id="HIP98188.1"/>
    </source>
</evidence>
<evidence type="ECO:0000259" key="2">
    <source>
        <dbReference type="Pfam" id="PF01979"/>
    </source>
</evidence>
<protein>
    <submittedName>
        <fullName evidence="3">S-adenosylhomocysteine deaminase</fullName>
    </submittedName>
</protein>
<dbReference type="SUPFAM" id="SSF51338">
    <property type="entry name" value="Composite domain of metallo-dependent hydrolases"/>
    <property type="match status" value="1"/>
</dbReference>
<dbReference type="Proteomes" id="UP000606463">
    <property type="component" value="Unassembled WGS sequence"/>
</dbReference>
<accession>A0A9D0YPM1</accession>
<dbReference type="AlphaFoldDB" id="A0A9D0YPM1"/>
<gene>
    <name evidence="3" type="ORF">EYH37_02320</name>
</gene>
<dbReference type="GO" id="GO:0016810">
    <property type="term" value="F:hydrolase activity, acting on carbon-nitrogen (but not peptide) bonds"/>
    <property type="evidence" value="ECO:0007669"/>
    <property type="project" value="InterPro"/>
</dbReference>
<proteinExistence type="predicted"/>
<dbReference type="InterPro" id="IPR011059">
    <property type="entry name" value="Metal-dep_hydrolase_composite"/>
</dbReference>
<name>A0A9D0YPM1_AQUAO</name>
<evidence type="ECO:0000256" key="1">
    <source>
        <dbReference type="ARBA" id="ARBA00022801"/>
    </source>
</evidence>
<feature type="non-terminal residue" evidence="3">
    <location>
        <position position="1"/>
    </location>
</feature>
<sequence>IRHMKNLDLLRDRVIGAHMAWLDEEEREWVAQSGIKVAHCPESNLKLGSGIAPVSDYVKRGIKVGLGTDGSASNDNLNMLEEMATMVKLQKGITLDPTALSASQALEIATVNGFESVGIKAGRIKEGYDAEIIIVDAQKPHLQPLYDPVAQLVYSAQAGDIQTVISRGKILMENGKVLTLDEEEIYEKANFWRKKILAKLNG</sequence>
<keyword evidence="1" id="KW-0378">Hydrolase</keyword>
<dbReference type="PANTHER" id="PTHR43794:SF11">
    <property type="entry name" value="AMIDOHYDROLASE-RELATED DOMAIN-CONTAINING PROTEIN"/>
    <property type="match status" value="1"/>
</dbReference>
<dbReference type="PANTHER" id="PTHR43794">
    <property type="entry name" value="AMINOHYDROLASE SSNA-RELATED"/>
    <property type="match status" value="1"/>
</dbReference>
<dbReference type="InterPro" id="IPR050287">
    <property type="entry name" value="MTA/SAH_deaminase"/>
</dbReference>